<reference evidence="3 4" key="1">
    <citation type="submission" date="2021-07" db="EMBL/GenBank/DDBJ databases">
        <title>Paenibacillus radiodurans sp. nov., isolated from the southeastern edge of Tengger Desert.</title>
        <authorList>
            <person name="Zhang G."/>
        </authorList>
    </citation>
    <scope>NUCLEOTIDE SEQUENCE [LARGE SCALE GENOMIC DNA]</scope>
    <source>
        <strain evidence="3 4">DT7-4</strain>
    </source>
</reference>
<dbReference type="Proteomes" id="UP000812277">
    <property type="component" value="Unassembled WGS sequence"/>
</dbReference>
<dbReference type="PROSITE" id="PS51257">
    <property type="entry name" value="PROKAR_LIPOPROTEIN"/>
    <property type="match status" value="1"/>
</dbReference>
<proteinExistence type="predicted"/>
<evidence type="ECO:0000256" key="1">
    <source>
        <dbReference type="SAM" id="Coils"/>
    </source>
</evidence>
<evidence type="ECO:0000313" key="4">
    <source>
        <dbReference type="Proteomes" id="UP000812277"/>
    </source>
</evidence>
<keyword evidence="1" id="KW-0175">Coiled coil</keyword>
<evidence type="ECO:0000313" key="3">
    <source>
        <dbReference type="EMBL" id="MBW7474409.1"/>
    </source>
</evidence>
<gene>
    <name evidence="3" type="ORF">K0T92_06600</name>
</gene>
<organism evidence="3 4">
    <name type="scientific">Paenibacillus oenotherae</name>
    <dbReference type="NCBI Taxonomy" id="1435645"/>
    <lineage>
        <taxon>Bacteria</taxon>
        <taxon>Bacillati</taxon>
        <taxon>Bacillota</taxon>
        <taxon>Bacilli</taxon>
        <taxon>Bacillales</taxon>
        <taxon>Paenibacillaceae</taxon>
        <taxon>Paenibacillus</taxon>
    </lineage>
</organism>
<sequence length="526" mass="58478">MKMYRWGKQTFGLALLVIVLIVVAGCQAVGGLDFNAMLKQSLKVTSYEGTETIEFKLTPSTAWTDVAVEDDEPELLDLLTHFKLQLDHVKVADDNNMSMDGRLDFSGKSIGFSMKTDEKLLVIEIEGALKPFVFELEEPVEDELEEESSSDEALNEQNLVELSKQMMDIVGGYAIDNLPNPTTLTVVPAQESVGGETVTGLRVHAELNGKEIWTWMNTYLDALLSDKEGLREMLTSLFDLLNDQSELLDTIEAAESIFGSIPEEDMKADEIDEAVEEYVTMLTDYKAELEAMEKEEPEVLDQMFSKETYVKADLLVDSKLDMRKSVIEMSMSPQLPEDSELNEELTFESVWIKISSEKWNVNGEVSPEVPDAPEDALDTEDLFMLEGYQLLSNFSKGSDSYSLLRDDLHITRQTVVYDNAILTPAGITIVPLRETTEQLGGTLTKDAATGMLVVYDEATGRTISLKAGSKQAIVDGQKKTWAFPTTVVGGVTYVAARDLAKALGGQATWEFFEDDEMGLFVIERES</sequence>
<dbReference type="RefSeq" id="WP_219871656.1">
    <property type="nucleotide sequence ID" value="NZ_JAHZIJ010000003.1"/>
</dbReference>
<feature type="domain" description="Copper amine oxidase-like N-terminal" evidence="2">
    <location>
        <begin position="413"/>
        <end position="510"/>
    </location>
</feature>
<dbReference type="InterPro" id="IPR012854">
    <property type="entry name" value="Cu_amine_oxidase-like_N"/>
</dbReference>
<accession>A0ABS7D3A1</accession>
<dbReference type="Gene3D" id="3.30.457.10">
    <property type="entry name" value="Copper amine oxidase-like, N-terminal domain"/>
    <property type="match status" value="1"/>
</dbReference>
<comment type="caution">
    <text evidence="3">The sequence shown here is derived from an EMBL/GenBank/DDBJ whole genome shotgun (WGS) entry which is preliminary data.</text>
</comment>
<keyword evidence="4" id="KW-1185">Reference proteome</keyword>
<dbReference type="SUPFAM" id="SSF55383">
    <property type="entry name" value="Copper amine oxidase, domain N"/>
    <property type="match status" value="1"/>
</dbReference>
<dbReference type="EMBL" id="JAHZIJ010000003">
    <property type="protein sequence ID" value="MBW7474409.1"/>
    <property type="molecule type" value="Genomic_DNA"/>
</dbReference>
<dbReference type="InterPro" id="IPR036582">
    <property type="entry name" value="Mao_N_sf"/>
</dbReference>
<feature type="coiled-coil region" evidence="1">
    <location>
        <begin position="275"/>
        <end position="302"/>
    </location>
</feature>
<evidence type="ECO:0000259" key="2">
    <source>
        <dbReference type="Pfam" id="PF07833"/>
    </source>
</evidence>
<protein>
    <recommendedName>
        <fullName evidence="2">Copper amine oxidase-like N-terminal domain-containing protein</fullName>
    </recommendedName>
</protein>
<name>A0ABS7D3A1_9BACL</name>
<dbReference type="Pfam" id="PF07833">
    <property type="entry name" value="Cu_amine_oxidN1"/>
    <property type="match status" value="1"/>
</dbReference>